<evidence type="ECO:0000313" key="6">
    <source>
        <dbReference type="EMBL" id="KAH3673523.1"/>
    </source>
</evidence>
<evidence type="ECO:0000256" key="3">
    <source>
        <dbReference type="SAM" id="Coils"/>
    </source>
</evidence>
<dbReference type="PANTHER" id="PTHR10194">
    <property type="entry name" value="RAS GTPASE-ACTIVATING PROTEINS"/>
    <property type="match status" value="1"/>
</dbReference>
<dbReference type="SMART" id="SM00323">
    <property type="entry name" value="RasGAP"/>
    <property type="match status" value="1"/>
</dbReference>
<dbReference type="Pfam" id="PF00616">
    <property type="entry name" value="RasGAP"/>
    <property type="match status" value="1"/>
</dbReference>
<reference evidence="6" key="1">
    <citation type="journal article" date="2021" name="Open Biol.">
        <title>Shared evolutionary footprints suggest mitochondrial oxidative damage underlies multiple complex I losses in fungi.</title>
        <authorList>
            <person name="Schikora-Tamarit M.A."/>
            <person name="Marcet-Houben M."/>
            <person name="Nosek J."/>
            <person name="Gabaldon T."/>
        </authorList>
    </citation>
    <scope>NUCLEOTIDE SEQUENCE</scope>
    <source>
        <strain evidence="6">CBS6341</strain>
    </source>
</reference>
<dbReference type="PROSITE" id="PS00509">
    <property type="entry name" value="RAS_GTPASE_ACTIV_1"/>
    <property type="match status" value="1"/>
</dbReference>
<dbReference type="GO" id="GO:0005096">
    <property type="term" value="F:GTPase activator activity"/>
    <property type="evidence" value="ECO:0007669"/>
    <property type="project" value="UniProtKB-KW"/>
</dbReference>
<dbReference type="Gene3D" id="2.30.29.30">
    <property type="entry name" value="Pleckstrin-homology domain (PH domain)/Phosphotyrosine-binding domain (PTB)"/>
    <property type="match status" value="1"/>
</dbReference>
<dbReference type="Gene3D" id="3.40.525.10">
    <property type="entry name" value="CRAL-TRIO lipid binding domain"/>
    <property type="match status" value="1"/>
</dbReference>
<feature type="coiled-coil region" evidence="3">
    <location>
        <begin position="1591"/>
        <end position="1618"/>
    </location>
</feature>
<feature type="compositionally biased region" description="Polar residues" evidence="4">
    <location>
        <begin position="705"/>
        <end position="717"/>
    </location>
</feature>
<dbReference type="GO" id="GO:0007165">
    <property type="term" value="P:signal transduction"/>
    <property type="evidence" value="ECO:0007669"/>
    <property type="project" value="UniProtKB-ARBA"/>
</dbReference>
<comment type="caution">
    <text evidence="6">The sequence shown here is derived from an EMBL/GenBank/DDBJ whole genome shotgun (WGS) entry which is preliminary data.</text>
</comment>
<evidence type="ECO:0000259" key="5">
    <source>
        <dbReference type="PROSITE" id="PS50018"/>
    </source>
</evidence>
<dbReference type="OrthoDB" id="28245at2759"/>
<feature type="compositionally biased region" description="Low complexity" evidence="4">
    <location>
        <begin position="608"/>
        <end position="629"/>
    </location>
</feature>
<dbReference type="Gene3D" id="1.10.506.10">
    <property type="entry name" value="GTPase Activation - p120gap, domain 1"/>
    <property type="match status" value="2"/>
</dbReference>
<keyword evidence="7" id="KW-1185">Reference proteome</keyword>
<feature type="compositionally biased region" description="Polar residues" evidence="4">
    <location>
        <begin position="630"/>
        <end position="643"/>
    </location>
</feature>
<feature type="domain" description="Ras-GAP" evidence="5">
    <location>
        <begin position="1391"/>
        <end position="1580"/>
    </location>
</feature>
<evidence type="ECO:0000256" key="1">
    <source>
        <dbReference type="ARBA" id="ARBA00022468"/>
    </source>
</evidence>
<dbReference type="InterPro" id="IPR039360">
    <property type="entry name" value="Ras_GTPase"/>
</dbReference>
<accession>A0A9P8PJX4</accession>
<organism evidence="6 7">
    <name type="scientific">Wickerhamomyces mucosus</name>
    <dbReference type="NCBI Taxonomy" id="1378264"/>
    <lineage>
        <taxon>Eukaryota</taxon>
        <taxon>Fungi</taxon>
        <taxon>Dikarya</taxon>
        <taxon>Ascomycota</taxon>
        <taxon>Saccharomycotina</taxon>
        <taxon>Saccharomycetes</taxon>
        <taxon>Phaffomycetales</taxon>
        <taxon>Wickerhamomycetaceae</taxon>
        <taxon>Wickerhamomyces</taxon>
    </lineage>
</organism>
<gene>
    <name evidence="6" type="ORF">WICMUC_003629</name>
</gene>
<dbReference type="InterPro" id="IPR036865">
    <property type="entry name" value="CRAL-TRIO_dom_sf"/>
</dbReference>
<feature type="region of interest" description="Disordered" evidence="4">
    <location>
        <begin position="608"/>
        <end position="666"/>
    </location>
</feature>
<name>A0A9P8PJX4_9ASCO</name>
<dbReference type="InterPro" id="IPR011993">
    <property type="entry name" value="PH-like_dom_sf"/>
</dbReference>
<evidence type="ECO:0000256" key="2">
    <source>
        <dbReference type="ARBA" id="ARBA00022553"/>
    </source>
</evidence>
<keyword evidence="2" id="KW-0597">Phosphoprotein</keyword>
<evidence type="ECO:0000256" key="4">
    <source>
        <dbReference type="SAM" id="MobiDB-lite"/>
    </source>
</evidence>
<keyword evidence="1" id="KW-0343">GTPase activation</keyword>
<feature type="region of interest" description="Disordered" evidence="4">
    <location>
        <begin position="705"/>
        <end position="730"/>
    </location>
</feature>
<dbReference type="InterPro" id="IPR023152">
    <property type="entry name" value="RasGAP_CS"/>
</dbReference>
<sequence>MSFLTLGKNIDEVPLVGHIFNKIYLLLPIESSLSINEVEDNVLFLDTRKALMNIACSPQINDIVKYSVLVLERINHLDSHIILKQRSRESLSSILIILRLLADLLKVAWDHKEPQHCHHATESIVKTHNGSIHTHITTKSDLGSGCSNWVGFASAIDYHSVPPTDLETSSMIKAIALLSRLKSVNNLTKELAKLNGKSVNQLYLYDDISTKPFIDQIDISCDSILRFLAAANPDDYFDFTVSKLNALKHNIANDGEFAPYLELIASIYFNEHYLLEYLKHLRVIMATIKKPTYRQLVLSFFIKAMTSWIHARPQEYLNCVKVDSAVSMESEALFDDLINLTDSPLGSRLPNQSNSKSFKASYRFLAFLLSLYPKAFEQHMALLKGTLATEKRVMKKLTPSFNSNKKQKLLSSVHKSLEQELSRDSGENIVILESLDFFVAIASVASSIFPYDPENIVVKYSLTNYDLVTRVLVPINKQSSSPLIYNPSEMESSMLTDLRLEYFSSICVLCSDSFIPQLVQILRDENASLETLYLTSSILRIFSTTPSMDNSDQSLLASLLPYLRQVMNRMSHIIKSTTYLDDNISISSSISDEVHRVGTDFKTASITSNGSSTSTLTNNHTSSVNNNHSLQGTPLSSPINTNASLDTSSKQTSSASTVSNLLPPRGEKLKESTKNFFRQHHSFSNSSHLSSSQRQELLSQAQQYSNNNPFSTNSSAVVDNDDLRSYDSKDNKTPYYSREILVNALSIFNKNPHSFLHTFANPDLSITEKLEILARDSDDTIETLIIALNDSNSRLSLEIKNFMLNFISFTQISCETDDVIASFSGIILFIKNIARFISRSLGAEKVKKDTLEMFAKMAEYRLLLEDQLPCTALKEELKEKETVFYQEIGLSIEQALLVCLCVPDLDTYGLVLRFFRALDIGLSKNESAVNFLKLYNREFYTSMANDNILKTGNVALQKVIRKNLLKISTPTDAVKAIWLGVFNEWYILAKSNYSELTSQELSNFRNFAGFLAAVSGILVDFDTDPEIKKEFEQKVDIFIKQQLAMLKEDNLVTRENAKEILALELNSKSYPRVIKLTKPIIESFARKANELNESDLTVMELLVTLLKAVLDYGETLVIFSVSIDILTCVDLLARTLDSIQKIDSHVLKLKIRLSTLFQKLEVNNDKLLIKYSYKLRNKFFRYVYNWFDQAITYESAWRLENSSTPSVLESKSFFSSGNLQPTLSKDYDFLYIDIATESVKALSFLLDSLVLEAPQVLNEKELKSSKANIFSIYFNTFLKALERFSNADKFPVSVRHKVSTISEFIVQCLTNLLKSNVDVGLSYALPVGSYTNLPIRTSFLKVFVSIVESYSKPSSEADMGVKKGIVIDMIKFIIDHPKVLSAIGRACPPSEAANLAACAQRIGNTINQTAVIVSILIEEEIMYGSNYSDILRRNSFASRSLSSFGRAKGHDYLLSTLRPILTEIRDSELELEVEKIDETNLEAERNLNNFMHYLKKLVHVIIKSVEFFPVEFRYVCKTISESVASKFPNYRLIAVGSFIFLRFFCPAIVSPESEKIVDIPNRQIQRKFLLLAKVLQNMANGSISTLRWPLLKKRESELNELNEKISSFLNEITVLEHDVKFEFKKVREMQDNDYNFFHTFTYENWETIRNEYLKHCTTLKEIEISRKIAEATSYFLKVADQPTVVFGYEIPSTISPEKNSELYEFMSKYSFEDLNSIIECPFIHHSTSQDGVQLLVFSYSEYTKIESLDLDLAIYRIFQVASKVWDQKYKFIIDCTGNNGQTIFPRRALTLMSNISPEEMKNNCLGIYYYNVSSSLYKYLNHMFRNNEIMSNSLTENYFFPSAKDDKKTVINLGLSTSSMRCYNDLRVKFTDISLYQEDQHRFVPITLKIGNEYLQIGQTTPQRLKVLNNMKEIYLNDVYQLSEIEKVEATETTTIPNELTIFFKDGTTVILAGPKFLEIMRLLYFTKKRSMRLPESGSFLKENSETSDYDILGQLFNVIFLGLTSSSEEVRSISYNLLATSQKHFQLDLGKTLEQFPAVFFPRDNNAFVVSISEKLAQALPQITGEFIGAFFKVYKDTITPRQRLSAILYVSPWISNIYDYVYESDGENGADFAAEIIRNFLSISKLDPVFLSAFNLSIWAKLCLEDRICPILVNEIVLTAIDREAEGSDWRSTIVLLTSTPTVKLCGHVIYRLREISRIPFPDTNGSYTIESHSYWVEITVLVQISVSLFFDSLEFTEMFLPDIFYIVTALVDVGPIDLRVAIQQLLLNVLQSFLTKPGLSDQSKSSIRLIVEQFTSHRARILFGLNRDNSDSFTSEVSKFSTRVSTVESLVASLLEIIDIVSSGEEKSIWIGGWKKYVLNAVWKNDPVLRGRTLILLGVLSKDGIDDDMVTKVLQMVYEISAEDLNNPKFSYLAICTIFSLGKISEGLSPNSNFFVPLWWLSIVITHSNHIAIYQGGLQFMNNCLLSMHAKNSFGNGEVINTILKGKDKFDELLTNIESLDEIVISNENFDQVLLHFASKGLQLTHVRALSLETLGTFFKVRNLSEIERHRLHPATEFDRSHLVYLLFLSIFLKQTELEKLLEDSGLVDDWIELGEDTFIPQSLLDFCLSDSDASILALYQLSRFFTYGEPNDKAKYRFLALMVNIGIQNSGILLKFYHEFRNCMRSIIANTNSSTLVSREIFKVSSIASVTSEYRNVSKFASMMDGLLAKYNVIGIKNYKFPSKALLQRLISGDELKNRPNIIKGFIKRICETTHPGQKS</sequence>
<dbReference type="InterPro" id="IPR008936">
    <property type="entry name" value="Rho_GTPase_activation_prot"/>
</dbReference>
<dbReference type="PROSITE" id="PS50018">
    <property type="entry name" value="RAS_GTPASE_ACTIV_2"/>
    <property type="match status" value="1"/>
</dbReference>
<dbReference type="SUPFAM" id="SSF48350">
    <property type="entry name" value="GTPase activation domain, GAP"/>
    <property type="match status" value="1"/>
</dbReference>
<feature type="compositionally biased region" description="Basic and acidic residues" evidence="4">
    <location>
        <begin position="721"/>
        <end position="730"/>
    </location>
</feature>
<protein>
    <recommendedName>
        <fullName evidence="5">Ras-GAP domain-containing protein</fullName>
    </recommendedName>
</protein>
<evidence type="ECO:0000313" key="7">
    <source>
        <dbReference type="Proteomes" id="UP000769528"/>
    </source>
</evidence>
<proteinExistence type="predicted"/>
<reference evidence="6" key="2">
    <citation type="submission" date="2021-01" db="EMBL/GenBank/DDBJ databases">
        <authorList>
            <person name="Schikora-Tamarit M.A."/>
        </authorList>
    </citation>
    <scope>NUCLEOTIDE SEQUENCE</scope>
    <source>
        <strain evidence="6">CBS6341</strain>
    </source>
</reference>
<dbReference type="Proteomes" id="UP000769528">
    <property type="component" value="Unassembled WGS sequence"/>
</dbReference>
<dbReference type="InterPro" id="IPR001936">
    <property type="entry name" value="RasGAP_dom"/>
</dbReference>
<feature type="compositionally biased region" description="Low complexity" evidence="4">
    <location>
        <begin position="644"/>
        <end position="659"/>
    </location>
</feature>
<dbReference type="PANTHER" id="PTHR10194:SF142">
    <property type="entry name" value="NEUROFIBROMIN"/>
    <property type="match status" value="1"/>
</dbReference>
<dbReference type="EMBL" id="JAEUBF010000974">
    <property type="protein sequence ID" value="KAH3673523.1"/>
    <property type="molecule type" value="Genomic_DNA"/>
</dbReference>
<keyword evidence="3" id="KW-0175">Coiled coil</keyword>